<dbReference type="KEGG" id="vg:29123048"/>
<keyword evidence="11" id="KW-0696">RNA-directed RNA polymerase</keyword>
<keyword evidence="8" id="KW-0472">Membrane</keyword>
<evidence type="ECO:0000256" key="8">
    <source>
        <dbReference type="SAM" id="Phobius"/>
    </source>
</evidence>
<dbReference type="Pfam" id="PF04196">
    <property type="entry name" value="Bunya_RdRp"/>
    <property type="match status" value="1"/>
</dbReference>
<protein>
    <recommendedName>
        <fullName evidence="2">RNA-directed RNA polymerase L</fullName>
        <ecNumber evidence="1">2.7.7.48</ecNumber>
    </recommendedName>
    <alternativeName>
        <fullName evidence="4">Large structural protein</fullName>
    </alternativeName>
    <alternativeName>
        <fullName evidence="6">Replicase</fullName>
    </alternativeName>
    <alternativeName>
        <fullName evidence="5">Transcriptase</fullName>
    </alternativeName>
</protein>
<dbReference type="PDB" id="7Y5M">
    <property type="method" value="X-ray"/>
    <property type="resolution" value="1.50 A"/>
    <property type="chains" value="A=2-171"/>
</dbReference>
<dbReference type="SMR" id="A0A0B5KXW6"/>
<feature type="domain" description="RdRp catalytic" evidence="9">
    <location>
        <begin position="2360"/>
        <end position="2571"/>
    </location>
</feature>
<dbReference type="EC" id="2.7.7.48" evidence="1"/>
<feature type="region of interest" description="Disordered" evidence="7">
    <location>
        <begin position="1692"/>
        <end position="1714"/>
    </location>
</feature>
<evidence type="ECO:0000259" key="10">
    <source>
        <dbReference type="PROSITE" id="PS50802"/>
    </source>
</evidence>
<evidence type="ECO:0000256" key="6">
    <source>
        <dbReference type="ARBA" id="ARBA00031012"/>
    </source>
</evidence>
<feature type="compositionally biased region" description="Low complexity" evidence="7">
    <location>
        <begin position="2757"/>
        <end position="2766"/>
    </location>
</feature>
<keyword evidence="8" id="KW-1133">Transmembrane helix</keyword>
<dbReference type="CDD" id="cd21880">
    <property type="entry name" value="OTU_RNAP_L_virus"/>
    <property type="match status" value="1"/>
</dbReference>
<reference evidence="13" key="2">
    <citation type="submission" date="2022-06" db="PDB data bank">
        <title>The OTU domain of Tacheng Tick Virus 1.</title>
        <authorList>
            <person name="Li Z."/>
            <person name="Wang W.J."/>
            <person name="Xiao Y.S."/>
            <person name="Sun L.T."/>
        </authorList>
    </citation>
    <scope>X-RAY CRYSTALLOGRAPHY (1.50 ANGSTROMS) OF 2-171</scope>
</reference>
<evidence type="ECO:0000259" key="9">
    <source>
        <dbReference type="PROSITE" id="PS50525"/>
    </source>
</evidence>
<dbReference type="InterPro" id="IPR007099">
    <property type="entry name" value="RNA-dir_pol_NSvirus"/>
</dbReference>
<keyword evidence="11" id="KW-0548">Nucleotidyltransferase</keyword>
<evidence type="ECO:0000313" key="12">
    <source>
        <dbReference type="Proteomes" id="UP000139373"/>
    </source>
</evidence>
<organism evidence="11 12">
    <name type="scientific">Tacheng Tick Virus 1</name>
    <dbReference type="NCBI Taxonomy" id="1608083"/>
    <lineage>
        <taxon>Viruses</taxon>
        <taxon>Riboviria</taxon>
        <taxon>Orthornavirae</taxon>
        <taxon>Negarnaviricota</taxon>
        <taxon>Polyploviricotina</taxon>
        <taxon>Bunyaviricetes</taxon>
        <taxon>Hareavirales</taxon>
        <taxon>Nairoviridae</taxon>
        <taxon>Orthonairovirus</taxon>
        <taxon>Orthonairovirus tachengense</taxon>
    </lineage>
</organism>
<reference evidence="11 12" key="1">
    <citation type="journal article" date="2015" name="Elife">
        <title>Unprecedented genomic diversity of RNA viruses in arthropods reveals the ancestry of negative-sense RNA viruses.</title>
        <authorList>
            <person name="Li C.X."/>
            <person name="Shi M."/>
            <person name="Tian J.H."/>
            <person name="Lin X.D."/>
            <person name="Kang Y.J."/>
            <person name="Chen L.J."/>
            <person name="Qin X.C."/>
            <person name="Xu J."/>
            <person name="Holmes E.C."/>
            <person name="Zhang Y.Z."/>
        </authorList>
    </citation>
    <scope>NUCLEOTIDE SEQUENCE [LARGE SCALE GENOMIC DNA]</scope>
    <source>
        <strain evidence="11">TC253</strain>
    </source>
</reference>
<dbReference type="InterPro" id="IPR049605">
    <property type="entry name" value="L_OTU"/>
</dbReference>
<dbReference type="Gene3D" id="3.90.70.80">
    <property type="match status" value="1"/>
</dbReference>
<keyword evidence="12" id="KW-1185">Reference proteome</keyword>
<evidence type="ECO:0000256" key="2">
    <source>
        <dbReference type="ARBA" id="ARBA00018602"/>
    </source>
</evidence>
<dbReference type="GO" id="GO:0006351">
    <property type="term" value="P:DNA-templated transcription"/>
    <property type="evidence" value="ECO:0007669"/>
    <property type="project" value="InterPro"/>
</dbReference>
<evidence type="ECO:0000256" key="1">
    <source>
        <dbReference type="ARBA" id="ARBA00012494"/>
    </source>
</evidence>
<dbReference type="InterPro" id="IPR007322">
    <property type="entry name" value="RNA_pol_bunyavir"/>
</dbReference>
<dbReference type="GO" id="GO:0039694">
    <property type="term" value="P:viral RNA genome replication"/>
    <property type="evidence" value="ECO:0007669"/>
    <property type="project" value="InterPro"/>
</dbReference>
<evidence type="ECO:0000313" key="11">
    <source>
        <dbReference type="EMBL" id="AJG39253.1"/>
    </source>
</evidence>
<evidence type="ECO:0000256" key="5">
    <source>
        <dbReference type="ARBA" id="ARBA00030436"/>
    </source>
</evidence>
<evidence type="ECO:0000256" key="7">
    <source>
        <dbReference type="SAM" id="MobiDB-lite"/>
    </source>
</evidence>
<dbReference type="InterPro" id="IPR003323">
    <property type="entry name" value="OTU_dom"/>
</dbReference>
<evidence type="ECO:0000256" key="4">
    <source>
        <dbReference type="ARBA" id="ARBA00030285"/>
    </source>
</evidence>
<dbReference type="PROSITE" id="PS50802">
    <property type="entry name" value="OTU"/>
    <property type="match status" value="1"/>
</dbReference>
<feature type="region of interest" description="Disordered" evidence="7">
    <location>
        <begin position="2731"/>
        <end position="2766"/>
    </location>
</feature>
<gene>
    <name evidence="11" type="primary">L</name>
</gene>
<keyword evidence="13" id="KW-0002">3D-structure</keyword>
<sequence>MAGRRRSSNLSESLISDCDNLGNFYRGPIVLDINKEFTIEDVPGDGDCFFHCLAKQLPEVSVSRLKGIITSYALRNWDTLTEAPRFYSDPKDYERELNRAGYWGGTTEAEIINHSFGVPVVIWTTEDKKLTSAVQVWTRKHGNLPELHLLHTGTHFMCLAPIVKEGTPPRELVIEEEGVEIVSNTENDTIENLEDIFLPHHERERIELLSSTSSPSTSSHKTVPKRLLMLLEQEKTLPLRIGRLLSRLFPCNVKAQRFRGDVFVLVPEHQSGRDMVSLSDLGRVMLQRRQTHHLISRYNISVSEELLAFVDSQFVLTTIVGSSLLANNAAILPTEMVNRIATICTVILMSSFLYKASMKVKREFILVNLANSGVPTKNVKKYVHGLRPFAIYQRPLETAQTVTLLALGKEIETISLKVSRMSSSSYLLLSCVDLTGKTTKEFNKLLDELENNEEELAISSSEVQDVITTTHSLEKLFELKCSGAKRLQFRDVLASAGLNPDKKLLGESNIYHRCKSLVLEAFFHSRNIMKLVSKHGKAYAGTSITSLMSYISNLILTREKLGLTTEDVAALETVERRLMSIQSRDRRIPIPILCSLVETKMEELFSALPDDCSQECRMLFTSIRNSETHSTAWSSALRLKGVAYEGLFAKTYNIRYVPEDQKPTLSMAIQTYFPEKFERFLQRTQLHPEVREFRPDFLLARKPLFQHSLNLKRPHQVVQVFATGTETEGASIIKRKERAFPLPEVPIDEPSCFHSVGPKLREIAVRKLQKYQVESGKVMSTEEGDIDLLSGAEAQKATGVDPVPNEDLPGQGISLEEMVAKEQQPTEFLILEVGYQTDTEAKVQTDMNKWKIAVSLLKDLGISSTVIACSDSTGTKASDWYIPEQLVTVIKNSISNLFSKLSQNSPQEVTDMMVGAISTQKIRSVLKSGSSIRTPVTIQDILTTWNENKQFILTRPTGAQLPKKMENIMKVALCEGAVVSREFARKVVDEVIQQKEQIADWVEQTKYAVECLEPVSSAEKVLEGWLLDDLEQCRCQTCITQIKKTIKETTSVHERLEYISHQLNPDQHGSCCHTIPIQRSTIDRLSRRTPTLSAVKHLETEISDLEGRSTALDRLCRLTLPGKTEKERSIKRGVESLMRQCMKDSGISCIKLPTGQISVNTELFGTRKGKKPVMKDGDKERLERLRRVLAPEKLKTYSELVQKTISEALGSTDRQQGSLCEMKPEWVRRVLADLDADDTEAELLTKLESTRESKLNFSVNNDKLQPCTDSEIKEYISFKSTSLLNLGSTRGPYKLDCVIHKELFLECVRRYQNTPYFDCVNIIGELTKFLLQFDWFQEQLLYSKVCETFLQSCTEFNRSGIKIRRVRHTSTNLAIALPSNKKENMKCALYDTNFLLIGPRHFMLNRRVAVLGAAIPYIQIICILQCLQHSRCVEMVHEANFNTVQEVLTRNASNLDVIAECLVLINQGKFETASRTYLKHCRQSGNFLNRSSKDTFVTVMSGMSLMFGLLLGPAMLLNSQPFNKQLQNMRFGMLYGLSRVASPKELGKKLSSSSRHIESYLSRLYMQLVVFCSGLDPPHNIKAWKQHDLCPDTTIPSLSIPCCLVSGDRQLIFDIYLVHIYNKEMDNFDEGCIKVLQETLERHMTWEMQVMDSCNKYSKGKQAERLKESRTLRLLLGLPNLKLASEYRAEESKGSESDSLSTASSTHSIGKTRSFSSGKKIRSIYGRLRSTMRPISLQEGLEMVTDEMSDYQFIAQDTGMGVKYEPSADSVMKDIKQIIHDNPSHTYGSYDFVQCMVEIAKVKFPPESISKAQRNATNWQGVSAYTETTSSVSEPKTRIVLKDALKVLTGGETKKTVKLIRNRLKKLDGGASQKPEKLSELADLICTVETFSDRQKEEIRRGISEPSRLSFFPWHEIVNKPIKDVLITNDANMIYCWLKSLASGIKKAVKPYMPALRYCKETKVRDHPKLARLLSPDEMLSLNQLMDTFSSLVKGQADPVGVVPPLSDLLDVWVRFLEAVGFMRAILEDGYDSIENCLDSFKELSVAYKTLIDTKKEYPELSFIREEIHVKNLEQCFLKDYEREVMRIINLIFSVSLACPWAIHYKSFELLLSREDSPLSEHELQNQQLEVLRALGPCTVITSRLAKFLNREEFRDGDLPYIEGLYRYCCALFTANYEPMKAVLELKEVIVTSHVEESALSTTRSLLAKYGLEKTDLDFKWTLNLIANSNFEVTKRLSGRTEGEKLPRSVRSKVIYEMIKLVKSTGMAILQQHAFSYILNSGHRFFAVLAPKAQLGGHRDLLVQEIMTKIVHAASETFSRSLLSTTDDDGLTNQHLKESILQSAYDQMQSSKASHGRPVSDSPGGLRYFSITFTISGDRTKWGPIHCTAFFSGMMQQLLQDAPDWNSFYKLVMMKNLYRQVEIPSGATRKILNAFRLHLSTKVDLDSLTEDQLRRLLLENVDIWKDNLMIQFLVQAYFSKGKMALDCYNHMGQGIHHATSSVMTSCMAVLTEEVIHSYFQVHMPELSTTVKHAGSSDDYAKVVTVSGCVPASLFERYEERFWKHVSRLQNILIGIARACQMKDSAKTLIGDLLCEFYSEFMLFHRVTPAVIKFILTGLINSSVTSPQSMIQACQVSAQQAMFNSVPLLTNICFSLFRQQMFGNHTELFQRKYGPLVHGLPSSFGRLYLPMFSNLTSSAIAVEDAESIALDLSSALELCDLLPQAPEPDYSHLALPSPEVSEASSDYGSRELSSDQEGTGSVSSGSTSSFRFGEISKFTPTELEYLRTSSRLDSQEAERAVFETVVRMYANHSDFDGWPCLDKLASSTLVDSNIDLRRVLNENPVRLLKYVRSLISSLVIGYYRCFSSEGTEKSMKANLNRDENRIIEDPMIQLVPEKLRRELNRLGLARDDYEEYVSRSTSGIPLVDQVARKVITMNCLTEDFEAEADRLKQTLSSRNIIHGLAGGIKELSLPLYTIFLKSYFFIDKIFLDHKDRWNSKHSKNYRDSTGGSLEGRVVTKYMVWLDAILSSCASRVSTKKTEPCSLFNPNIKCIELLTFQDRTRFLVLKTEDMKAVRDELRALSVQFSDQNRLKMKILESSRPLCEREANKVVISKSGLFSAGEQVKIRNNPALVIGFLLSKEVVLSVKPSKMDLSSLIVDTVKLEQFYTSISEVCARIQEESNALERLGESPRAEDVTAHSNTLTLLSRLAQRSNSRIVSFHMIKPMSTHTESTVSDLISYGTKEGRNIVLAESSVETGTTSLKYWRILQCLAAISALNLSNTNKTNLLQGFMNWVPRSNNIPEECPMKKHEATVLEQFKDRSLVSSLYEELPSIKNESDRKQVECLVDYVKDPMVLVAKKPFFGKTVDFNTRGGELPRTGSFTLSSSSGEAVGTFVAGNLHIHISKDSDILLTEVESYVLRWQNKVRSDIVTKEQHDYFIELLPSYLGLPRKLAEGILKSVSIDRSNPRMLHLSTCKGNCKVVKVRPHILTVRKTSEDARLNEPRLMWGKNSISIIYDEHTEEATYHESILSLRRKLDITLSAEQITIPKKFYSDMRVVLGKVQLKPDATATSLSLLHHYLVHSAPQARIEFHSKTALLERMLGAEAMELNMLRLIRESSLSKEACLRDGTEHLVTVAAKVQDTLNSDGTPLHCLSEIQQYLDETGNSAIKVDAEIKGMHTSFIWKCTVDSPGMRRPSSDLRTVINTIGTESLPLQFAHIIADAELWVRVQNIGKMAQRQMVESLLPDGDIESLFCSALYCCQNKDRNRENFTFSAVSLLNLIGERKFAVSGIAEAAVVAEEDGSLKVKATLKVPEISASDKQSIRRLNQAAVTVNNALMSRPRTFAEIRREVSLDLVHLEGSTQLTLNYSSDFCTETYLERLFYAFTGQDSEAIRKLKDVVNLACVLLGVESPVEAFNEEEQQMSEASGDKLATLDDLDIEDATPELGNNDLEDFRFDFS</sequence>
<dbReference type="RefSeq" id="YP_009304986.1">
    <property type="nucleotide sequence ID" value="NC_031284.1"/>
</dbReference>
<dbReference type="Proteomes" id="UP000139373">
    <property type="component" value="Genome"/>
</dbReference>
<feature type="domain" description="OTU" evidence="10">
    <location>
        <begin position="37"/>
        <end position="162"/>
    </location>
</feature>
<dbReference type="GO" id="GO:0003968">
    <property type="term" value="F:RNA-directed RNA polymerase activity"/>
    <property type="evidence" value="ECO:0007669"/>
    <property type="project" value="UniProtKB-KW"/>
</dbReference>
<proteinExistence type="evidence at protein level"/>
<keyword evidence="8" id="KW-0812">Transmembrane</keyword>
<feature type="compositionally biased region" description="Low complexity" evidence="7">
    <location>
        <begin position="1697"/>
        <end position="1708"/>
    </location>
</feature>
<feature type="transmembrane region" description="Helical" evidence="8">
    <location>
        <begin position="1496"/>
        <end position="1517"/>
    </location>
</feature>
<dbReference type="EMBL" id="KM817683">
    <property type="protein sequence ID" value="AJG39253.1"/>
    <property type="molecule type" value="Viral_cRNA"/>
</dbReference>
<keyword evidence="3" id="KW-0808">Transferase</keyword>
<name>A0A0B5KXW6_9VIRU</name>
<evidence type="ECO:0000256" key="3">
    <source>
        <dbReference type="ARBA" id="ARBA00022679"/>
    </source>
</evidence>
<dbReference type="GeneID" id="29123048"/>
<evidence type="ECO:0007829" key="13">
    <source>
        <dbReference type="PDB" id="7Y5M"/>
    </source>
</evidence>
<dbReference type="PROSITE" id="PS50525">
    <property type="entry name" value="RDRP_SSRNA_NEG_SEG"/>
    <property type="match status" value="1"/>
</dbReference>
<accession>A0A0B5KXW6</accession>